<reference evidence="4 5" key="1">
    <citation type="submission" date="2016-10" db="EMBL/GenBank/DDBJ databases">
        <authorList>
            <person name="Varghese N."/>
            <person name="Submissions S."/>
        </authorList>
    </citation>
    <scope>NUCLEOTIDE SEQUENCE [LARGE SCALE GENOMIC DNA]</scope>
    <source>
        <strain evidence="4">DSM 22619</strain>
        <strain evidence="5">DSM 22620</strain>
    </source>
</reference>
<proteinExistence type="predicted"/>
<accession>A0A1H1MET4</accession>
<dbReference type="EMBL" id="LT629759">
    <property type="protein sequence ID" value="SDR85351.1"/>
    <property type="molecule type" value="Genomic_DNA"/>
</dbReference>
<evidence type="ECO:0000313" key="3">
    <source>
        <dbReference type="EMBL" id="SDR85351.1"/>
    </source>
</evidence>
<keyword evidence="4" id="KW-1185">Reference proteome</keyword>
<reference evidence="3" key="2">
    <citation type="submission" date="2016-10" db="EMBL/GenBank/DDBJ databases">
        <authorList>
            <person name="de Groot N.N."/>
        </authorList>
    </citation>
    <scope>NUCLEOTIDE SEQUENCE [LARGE SCALE GENOMIC DNA]</scope>
    <source>
        <strain evidence="2">DSM 22619</strain>
        <strain evidence="3">DSM 22620</strain>
    </source>
</reference>
<keyword evidence="1" id="KW-0472">Membrane</keyword>
<dbReference type="GeneID" id="78501471"/>
<sequence length="45" mass="4758">MSSTTFNRQTEGFLRGFGMVAAVEVAGIIVAALTILLLVGITQLF</sequence>
<dbReference type="Proteomes" id="UP000198528">
    <property type="component" value="Unassembled WGS sequence"/>
</dbReference>
<evidence type="ECO:0000313" key="2">
    <source>
        <dbReference type="EMBL" id="SDC25167.1"/>
    </source>
</evidence>
<evidence type="ECO:0000313" key="4">
    <source>
        <dbReference type="Proteomes" id="UP000198528"/>
    </source>
</evidence>
<dbReference type="Proteomes" id="UP000199480">
    <property type="component" value="Chromosome I"/>
</dbReference>
<dbReference type="RefSeq" id="WP_157692187.1">
    <property type="nucleotide sequence ID" value="NZ_FMZL01000006.1"/>
</dbReference>
<dbReference type="EMBL" id="FMZL01000006">
    <property type="protein sequence ID" value="SDC25167.1"/>
    <property type="molecule type" value="Genomic_DNA"/>
</dbReference>
<dbReference type="AlphaFoldDB" id="A0A1H1MET4"/>
<keyword evidence="1" id="KW-1133">Transmembrane helix</keyword>
<organism evidence="3 5">
    <name type="scientific">Parafannyhessea umbonata</name>
    <dbReference type="NCBI Taxonomy" id="604330"/>
    <lineage>
        <taxon>Bacteria</taxon>
        <taxon>Bacillati</taxon>
        <taxon>Actinomycetota</taxon>
        <taxon>Coriobacteriia</taxon>
        <taxon>Coriobacteriales</taxon>
        <taxon>Atopobiaceae</taxon>
        <taxon>Parafannyhessea</taxon>
    </lineage>
</organism>
<evidence type="ECO:0000256" key="1">
    <source>
        <dbReference type="SAM" id="Phobius"/>
    </source>
</evidence>
<protein>
    <submittedName>
        <fullName evidence="3">Uncharacterized protein</fullName>
    </submittedName>
</protein>
<feature type="transmembrane region" description="Helical" evidence="1">
    <location>
        <begin position="12"/>
        <end position="41"/>
    </location>
</feature>
<name>A0A1H1MET4_9ACTN</name>
<gene>
    <name evidence="2" type="ORF">SAMN04487824_10681</name>
    <name evidence="3" type="ORF">SAMN04489857_1410</name>
</gene>
<keyword evidence="1" id="KW-0812">Transmembrane</keyword>
<dbReference type="STRING" id="604330.SAMN04489857_1410"/>
<evidence type="ECO:0000313" key="5">
    <source>
        <dbReference type="Proteomes" id="UP000199480"/>
    </source>
</evidence>